<dbReference type="EMBL" id="DVHF01000106">
    <property type="protein sequence ID" value="HIR57797.1"/>
    <property type="molecule type" value="Genomic_DNA"/>
</dbReference>
<sequence>MNEMKENYEICHCKKVTYADVENALHQSKSFSQVEEAFADVQRITHCSTGCGRCHDEIMRTISEIMS</sequence>
<dbReference type="InterPro" id="IPR041854">
    <property type="entry name" value="BFD-like_2Fe2S-bd_dom_sf"/>
</dbReference>
<comment type="caution">
    <text evidence="2">The sequence shown here is derived from an EMBL/GenBank/DDBJ whole genome shotgun (WGS) entry which is preliminary data.</text>
</comment>
<reference evidence="2" key="2">
    <citation type="journal article" date="2021" name="PeerJ">
        <title>Extensive microbial diversity within the chicken gut microbiome revealed by metagenomics and culture.</title>
        <authorList>
            <person name="Gilroy R."/>
            <person name="Ravi A."/>
            <person name="Getino M."/>
            <person name="Pursley I."/>
            <person name="Horton D.L."/>
            <person name="Alikhan N.F."/>
            <person name="Baker D."/>
            <person name="Gharbi K."/>
            <person name="Hall N."/>
            <person name="Watson M."/>
            <person name="Adriaenssens E.M."/>
            <person name="Foster-Nyarko E."/>
            <person name="Jarju S."/>
            <person name="Secka A."/>
            <person name="Antonio M."/>
            <person name="Oren A."/>
            <person name="Chaudhuri R.R."/>
            <person name="La Ragione R."/>
            <person name="Hildebrand F."/>
            <person name="Pallen M.J."/>
        </authorList>
    </citation>
    <scope>NUCLEOTIDE SEQUENCE</scope>
    <source>
        <strain evidence="2">ChiSjej1B19-7085</strain>
    </source>
</reference>
<evidence type="ECO:0000259" key="1">
    <source>
        <dbReference type="Pfam" id="PF04324"/>
    </source>
</evidence>
<evidence type="ECO:0000313" key="2">
    <source>
        <dbReference type="EMBL" id="HIR57797.1"/>
    </source>
</evidence>
<reference evidence="2" key="1">
    <citation type="submission" date="2020-10" db="EMBL/GenBank/DDBJ databases">
        <authorList>
            <person name="Gilroy R."/>
        </authorList>
    </citation>
    <scope>NUCLEOTIDE SEQUENCE</scope>
    <source>
        <strain evidence="2">ChiSjej1B19-7085</strain>
    </source>
</reference>
<proteinExistence type="predicted"/>
<dbReference type="AlphaFoldDB" id="A0A9D1DRW6"/>
<organism evidence="2 3">
    <name type="scientific">Candidatus Gallacutalibacter pullicola</name>
    <dbReference type="NCBI Taxonomy" id="2840830"/>
    <lineage>
        <taxon>Bacteria</taxon>
        <taxon>Bacillati</taxon>
        <taxon>Bacillota</taxon>
        <taxon>Clostridia</taxon>
        <taxon>Eubacteriales</taxon>
        <taxon>Candidatus Gallacutalibacter</taxon>
    </lineage>
</organism>
<accession>A0A9D1DRW6</accession>
<name>A0A9D1DRW6_9FIRM</name>
<gene>
    <name evidence="2" type="ORF">IAA54_09005</name>
</gene>
<protein>
    <submittedName>
        <fullName evidence="2">(2Fe-2S)-binding protein</fullName>
    </submittedName>
</protein>
<dbReference type="Gene3D" id="1.10.10.1100">
    <property type="entry name" value="BFD-like [2Fe-2S]-binding domain"/>
    <property type="match status" value="1"/>
</dbReference>
<dbReference type="Proteomes" id="UP000886785">
    <property type="component" value="Unassembled WGS sequence"/>
</dbReference>
<dbReference type="Pfam" id="PF04324">
    <property type="entry name" value="Fer2_BFD"/>
    <property type="match status" value="1"/>
</dbReference>
<feature type="domain" description="BFD-like [2Fe-2S]-binding" evidence="1">
    <location>
        <begin position="10"/>
        <end position="63"/>
    </location>
</feature>
<evidence type="ECO:0000313" key="3">
    <source>
        <dbReference type="Proteomes" id="UP000886785"/>
    </source>
</evidence>
<dbReference type="InterPro" id="IPR007419">
    <property type="entry name" value="BFD-like_2Fe2S-bd_dom"/>
</dbReference>